<sequence length="954" mass="108841">MWLQPYALLLSLCYFALRQIHGQYHNNTVTWCTVSEGEQNKCQAFSRAIDRERGSFGYSYFSLRCKQAFNKEECMTMLDHENAQITTLDAGEVFIAGRYHSLVPIMQEIYESGVNYQYAVAVIKKGSLPEVQTLYDLRGKKGCFAGVGTLAGWVIPINTLMRYGGMEVIDCNNHVKSTIKFFGPSCAVNSLIDKYNPLGDNSDQLCSLCIGKIPGGKCTNQDPYSGYEGAFRCLVEAGEIAFLVHTTVQEMTSTTFDFSSVKKEQFELLCTDGTRRPIDDYRTCNWGTVPSRAIVTSSATKFEIRRMYQRFLERAVRILHRNRNDTGDFNRFDNQGDFNRFDNNQGDFNRFNNNQGDFENRPGYNNRFDENEFNRGGFRNPNEYNTDNWDRNGYDRSFSGGEKEGGGIGGGEFNSWERPAINDTFNYYNRERDHTESTNVQPIEVFELYESAPRYGTQHNLIFSDSARDFVQLSEKDQTYTGYLGRSLDHVLGVRHCPVNRMTLCVTSDPEMEKCVKMKIALKAQLLKPELLCHRGYSQINCMQLIKSGVADVTVLDASDVYTAGLRFDLIPFISEVYNLGTPDYYVVAVAKEEDDNTDLTYLKNKYTCHPGINTAAGWVYPLAYLISNSWIRGYGCDSIRAAAEYFSKSCVPGALSTEYNTGVPYDNMCDLCHGVSYRYCRRDASEDYFGYTGAFRCLVEGGGDVSFVKHTTVAENTDGKRKEFWARNTFTKDFELLCPDGTRRPTTDYVNCNLGKVAANAIVTRGGYYGYNETQINAYINLFIYAQQFYGRKEQDEFSFSMYYSPSPYSDLIFQDATQQLVMTDTSQIFNNLNQSTERKQKPDSGLTSHTLPSSAKHTNVITSKYQTHKLVDSKQVLGPFHQFDKKAFLLDTYARIVASNNRRCPKRLRELAKPKRQVRNDLVDHDANFYHGHVTKTYRAEDKCNLKEFKKK</sequence>
<gene>
    <name evidence="8" type="primary">LOC105432392</name>
</gene>
<dbReference type="InterPro" id="IPR001156">
    <property type="entry name" value="Transferrin-like_dom"/>
</dbReference>
<keyword evidence="7" id="KW-1185">Reference proteome</keyword>
<dbReference type="GO" id="GO:0055037">
    <property type="term" value="C:recycling endosome"/>
    <property type="evidence" value="ECO:0007669"/>
    <property type="project" value="TreeGrafter"/>
</dbReference>
<dbReference type="OrthoDB" id="9981115at2759"/>
<evidence type="ECO:0000256" key="4">
    <source>
        <dbReference type="SAM" id="MobiDB-lite"/>
    </source>
</evidence>
<keyword evidence="2" id="KW-0964">Secreted</keyword>
<dbReference type="GO" id="GO:0006826">
    <property type="term" value="P:iron ion transport"/>
    <property type="evidence" value="ECO:0007669"/>
    <property type="project" value="TreeGrafter"/>
</dbReference>
<protein>
    <submittedName>
        <fullName evidence="8">Serotransferrin isoform X1</fullName>
    </submittedName>
</protein>
<evidence type="ECO:0000256" key="1">
    <source>
        <dbReference type="ARBA" id="ARBA00004613"/>
    </source>
</evidence>
<dbReference type="CDD" id="cd13529">
    <property type="entry name" value="PBP2_transferrin"/>
    <property type="match status" value="2"/>
</dbReference>
<dbReference type="SMART" id="SM00094">
    <property type="entry name" value="TR_FER"/>
    <property type="match status" value="2"/>
</dbReference>
<dbReference type="PROSITE" id="PS00205">
    <property type="entry name" value="TRANSFERRIN_LIKE_1"/>
    <property type="match status" value="1"/>
</dbReference>
<dbReference type="KEGG" id="pbar:105432392"/>
<dbReference type="GO" id="GO:0005886">
    <property type="term" value="C:plasma membrane"/>
    <property type="evidence" value="ECO:0007669"/>
    <property type="project" value="TreeGrafter"/>
</dbReference>
<comment type="subcellular location">
    <subcellularLocation>
        <location evidence="1">Secreted</location>
    </subcellularLocation>
</comment>
<dbReference type="PRINTS" id="PR00422">
    <property type="entry name" value="TRANSFERRIN"/>
</dbReference>
<feature type="chain" id="PRO_5026650331" evidence="5">
    <location>
        <begin position="23"/>
        <end position="954"/>
    </location>
</feature>
<dbReference type="PANTHER" id="PTHR11485">
    <property type="entry name" value="TRANSFERRIN"/>
    <property type="match status" value="1"/>
</dbReference>
<organism evidence="7 8">
    <name type="scientific">Pogonomyrmex barbatus</name>
    <name type="common">red harvester ant</name>
    <dbReference type="NCBI Taxonomy" id="144034"/>
    <lineage>
        <taxon>Eukaryota</taxon>
        <taxon>Metazoa</taxon>
        <taxon>Ecdysozoa</taxon>
        <taxon>Arthropoda</taxon>
        <taxon>Hexapoda</taxon>
        <taxon>Insecta</taxon>
        <taxon>Pterygota</taxon>
        <taxon>Neoptera</taxon>
        <taxon>Endopterygota</taxon>
        <taxon>Hymenoptera</taxon>
        <taxon>Apocrita</taxon>
        <taxon>Aculeata</taxon>
        <taxon>Formicoidea</taxon>
        <taxon>Formicidae</taxon>
        <taxon>Myrmicinae</taxon>
        <taxon>Pogonomyrmex</taxon>
    </lineage>
</organism>
<proteinExistence type="predicted"/>
<dbReference type="FunFam" id="3.40.190.10:FF:000095">
    <property type="entry name" value="Lactotransferrin"/>
    <property type="match status" value="1"/>
</dbReference>
<evidence type="ECO:0000256" key="5">
    <source>
        <dbReference type="SAM" id="SignalP"/>
    </source>
</evidence>
<evidence type="ECO:0000256" key="2">
    <source>
        <dbReference type="ARBA" id="ARBA00022525"/>
    </source>
</evidence>
<dbReference type="Gene3D" id="3.40.190.10">
    <property type="entry name" value="Periplasmic binding protein-like II"/>
    <property type="match status" value="5"/>
</dbReference>
<evidence type="ECO:0000256" key="3">
    <source>
        <dbReference type="ARBA" id="ARBA00022737"/>
    </source>
</evidence>
<dbReference type="GO" id="GO:0005769">
    <property type="term" value="C:early endosome"/>
    <property type="evidence" value="ECO:0007669"/>
    <property type="project" value="TreeGrafter"/>
</dbReference>
<accession>A0A6I9WQM6</accession>
<dbReference type="InterPro" id="IPR018195">
    <property type="entry name" value="Transferrin_Fe_BS"/>
</dbReference>
<dbReference type="PANTHER" id="PTHR11485:SF29">
    <property type="entry name" value="TRANSFERRIN 2"/>
    <property type="match status" value="1"/>
</dbReference>
<name>A0A6I9WQM6_9HYME</name>
<evidence type="ECO:0000313" key="8">
    <source>
        <dbReference type="RefSeq" id="XP_011645493.1"/>
    </source>
</evidence>
<keyword evidence="3" id="KW-0677">Repeat</keyword>
<feature type="region of interest" description="Disordered" evidence="4">
    <location>
        <begin position="370"/>
        <end position="391"/>
    </location>
</feature>
<dbReference type="SUPFAM" id="SSF53850">
    <property type="entry name" value="Periplasmic binding protein-like II"/>
    <property type="match status" value="2"/>
</dbReference>
<evidence type="ECO:0000313" key="7">
    <source>
        <dbReference type="Proteomes" id="UP000504615"/>
    </source>
</evidence>
<dbReference type="GO" id="GO:0005615">
    <property type="term" value="C:extracellular space"/>
    <property type="evidence" value="ECO:0007669"/>
    <property type="project" value="TreeGrafter"/>
</dbReference>
<dbReference type="AlphaFoldDB" id="A0A6I9WQM6"/>
<dbReference type="RefSeq" id="XP_011645493.1">
    <property type="nucleotide sequence ID" value="XM_011647191.1"/>
</dbReference>
<dbReference type="GeneID" id="105432392"/>
<feature type="domain" description="Transferrin-like" evidence="6">
    <location>
        <begin position="502"/>
        <end position="842"/>
    </location>
</feature>
<feature type="domain" description="Transferrin-like" evidence="6">
    <location>
        <begin position="29"/>
        <end position="369"/>
    </location>
</feature>
<keyword evidence="5" id="KW-0732">Signal</keyword>
<dbReference type="Pfam" id="PF00405">
    <property type="entry name" value="Transferrin"/>
    <property type="match status" value="2"/>
</dbReference>
<dbReference type="Proteomes" id="UP000504615">
    <property type="component" value="Unplaced"/>
</dbReference>
<evidence type="ECO:0000259" key="6">
    <source>
        <dbReference type="PROSITE" id="PS51408"/>
    </source>
</evidence>
<dbReference type="PROSITE" id="PS51408">
    <property type="entry name" value="TRANSFERRIN_LIKE_4"/>
    <property type="match status" value="2"/>
</dbReference>
<feature type="signal peptide" evidence="5">
    <location>
        <begin position="1"/>
        <end position="22"/>
    </location>
</feature>
<reference evidence="8" key="1">
    <citation type="submission" date="2025-08" db="UniProtKB">
        <authorList>
            <consortium name="RefSeq"/>
        </authorList>
    </citation>
    <scope>IDENTIFICATION</scope>
</reference>